<keyword evidence="4" id="KW-0862">Zinc</keyword>
<dbReference type="PANTHER" id="PTHR23235">
    <property type="entry name" value="KRUEPPEL-LIKE TRANSCRIPTION FACTOR"/>
    <property type="match status" value="1"/>
</dbReference>
<sequence>MALKIKEEPEDLWTTQESEITRFPSIHVPVKSEDDEKKPQLSQLHQGQTEEKRKEPAGEGCGGSEPASSFHPRAHLQTQTDQKNAEYPVAEIEVSCEDWEETGEAQSVCDDSQMVLICPECGKTFCGEENLEIHIRSHAGERPFSCTICGKTFTQKGYLTNHMEVHTEEKRFMFCACGKRFASHANRKKHKCDHVLSQHQQRKTKAKTNRKKK</sequence>
<evidence type="ECO:0000256" key="1">
    <source>
        <dbReference type="ARBA" id="ARBA00022723"/>
    </source>
</evidence>
<evidence type="ECO:0000259" key="7">
    <source>
        <dbReference type="PROSITE" id="PS50157"/>
    </source>
</evidence>
<dbReference type="GO" id="GO:0000981">
    <property type="term" value="F:DNA-binding transcription factor activity, RNA polymerase II-specific"/>
    <property type="evidence" value="ECO:0007669"/>
    <property type="project" value="TreeGrafter"/>
</dbReference>
<reference evidence="8" key="3">
    <citation type="submission" date="2025-09" db="UniProtKB">
        <authorList>
            <consortium name="Ensembl"/>
        </authorList>
    </citation>
    <scope>IDENTIFICATION</scope>
</reference>
<dbReference type="Gene3D" id="3.30.160.60">
    <property type="entry name" value="Classic Zinc Finger"/>
    <property type="match status" value="2"/>
</dbReference>
<dbReference type="GO" id="GO:0000978">
    <property type="term" value="F:RNA polymerase II cis-regulatory region sequence-specific DNA binding"/>
    <property type="evidence" value="ECO:0007669"/>
    <property type="project" value="TreeGrafter"/>
</dbReference>
<evidence type="ECO:0000256" key="3">
    <source>
        <dbReference type="ARBA" id="ARBA00022771"/>
    </source>
</evidence>
<reference evidence="8" key="2">
    <citation type="submission" date="2025-08" db="UniProtKB">
        <authorList>
            <consortium name="Ensembl"/>
        </authorList>
    </citation>
    <scope>IDENTIFICATION</scope>
</reference>
<dbReference type="PANTHER" id="PTHR23235:SF120">
    <property type="entry name" value="KRUPPEL-LIKE FACTOR 15"/>
    <property type="match status" value="1"/>
</dbReference>
<dbReference type="SMART" id="SM00355">
    <property type="entry name" value="ZnF_C2H2"/>
    <property type="match status" value="2"/>
</dbReference>
<name>A0A672ZAJ2_9TELE</name>
<dbReference type="Proteomes" id="UP000472271">
    <property type="component" value="Chromosome 11"/>
</dbReference>
<keyword evidence="3 5" id="KW-0863">Zinc-finger</keyword>
<feature type="region of interest" description="Disordered" evidence="6">
    <location>
        <begin position="1"/>
        <end position="84"/>
    </location>
</feature>
<feature type="compositionally biased region" description="Basic residues" evidence="6">
    <location>
        <begin position="200"/>
        <end position="213"/>
    </location>
</feature>
<dbReference type="PROSITE" id="PS50157">
    <property type="entry name" value="ZINC_FINGER_C2H2_2"/>
    <property type="match status" value="2"/>
</dbReference>
<dbReference type="GO" id="GO:0008270">
    <property type="term" value="F:zinc ion binding"/>
    <property type="evidence" value="ECO:0007669"/>
    <property type="project" value="UniProtKB-KW"/>
</dbReference>
<evidence type="ECO:0000313" key="8">
    <source>
        <dbReference type="Ensembl" id="ENSSORP00005013864.1"/>
    </source>
</evidence>
<evidence type="ECO:0000256" key="2">
    <source>
        <dbReference type="ARBA" id="ARBA00022737"/>
    </source>
</evidence>
<keyword evidence="2" id="KW-0677">Repeat</keyword>
<accession>A0A672ZAJ2</accession>
<dbReference type="InterPro" id="IPR013087">
    <property type="entry name" value="Znf_C2H2_type"/>
</dbReference>
<dbReference type="AlphaFoldDB" id="A0A672ZAJ2"/>
<evidence type="ECO:0000313" key="9">
    <source>
        <dbReference type="Proteomes" id="UP000472271"/>
    </source>
</evidence>
<organism evidence="8 9">
    <name type="scientific">Sphaeramia orbicularis</name>
    <name type="common">orbiculate cardinalfish</name>
    <dbReference type="NCBI Taxonomy" id="375764"/>
    <lineage>
        <taxon>Eukaryota</taxon>
        <taxon>Metazoa</taxon>
        <taxon>Chordata</taxon>
        <taxon>Craniata</taxon>
        <taxon>Vertebrata</taxon>
        <taxon>Euteleostomi</taxon>
        <taxon>Actinopterygii</taxon>
        <taxon>Neopterygii</taxon>
        <taxon>Teleostei</taxon>
        <taxon>Neoteleostei</taxon>
        <taxon>Acanthomorphata</taxon>
        <taxon>Gobiaria</taxon>
        <taxon>Kurtiformes</taxon>
        <taxon>Apogonoidei</taxon>
        <taxon>Apogonidae</taxon>
        <taxon>Apogoninae</taxon>
        <taxon>Sphaeramia</taxon>
    </lineage>
</organism>
<proteinExistence type="predicted"/>
<keyword evidence="9" id="KW-1185">Reference proteome</keyword>
<feature type="domain" description="C2H2-type" evidence="7">
    <location>
        <begin position="116"/>
        <end position="143"/>
    </location>
</feature>
<protein>
    <recommendedName>
        <fullName evidence="7">C2H2-type domain-containing protein</fullName>
    </recommendedName>
</protein>
<reference evidence="8" key="1">
    <citation type="submission" date="2019-06" db="EMBL/GenBank/DDBJ databases">
        <authorList>
            <consortium name="Wellcome Sanger Institute Data Sharing"/>
        </authorList>
    </citation>
    <scope>NUCLEOTIDE SEQUENCE [LARGE SCALE GENOMIC DNA]</scope>
</reference>
<evidence type="ECO:0000256" key="6">
    <source>
        <dbReference type="SAM" id="MobiDB-lite"/>
    </source>
</evidence>
<dbReference type="FunFam" id="3.30.160.60:FF:000557">
    <property type="entry name" value="zinc finger and SCAN domain-containing protein 29"/>
    <property type="match status" value="1"/>
</dbReference>
<dbReference type="PROSITE" id="PS00028">
    <property type="entry name" value="ZINC_FINGER_C2H2_1"/>
    <property type="match status" value="2"/>
</dbReference>
<feature type="region of interest" description="Disordered" evidence="6">
    <location>
        <begin position="193"/>
        <end position="213"/>
    </location>
</feature>
<dbReference type="Pfam" id="PF00096">
    <property type="entry name" value="zf-C2H2"/>
    <property type="match status" value="2"/>
</dbReference>
<dbReference type="Ensembl" id="ENSSORT00005014280.1">
    <property type="protein sequence ID" value="ENSSORP00005013864.1"/>
    <property type="gene ID" value="ENSSORG00005007108.1"/>
</dbReference>
<evidence type="ECO:0000256" key="5">
    <source>
        <dbReference type="PROSITE-ProRule" id="PRU00042"/>
    </source>
</evidence>
<feature type="compositionally biased region" description="Basic and acidic residues" evidence="6">
    <location>
        <begin position="30"/>
        <end position="39"/>
    </location>
</feature>
<feature type="compositionally biased region" description="Basic and acidic residues" evidence="6">
    <location>
        <begin position="48"/>
        <end position="57"/>
    </location>
</feature>
<dbReference type="InterPro" id="IPR036236">
    <property type="entry name" value="Znf_C2H2_sf"/>
</dbReference>
<dbReference type="InParanoid" id="A0A672ZAJ2"/>
<evidence type="ECO:0000256" key="4">
    <source>
        <dbReference type="ARBA" id="ARBA00022833"/>
    </source>
</evidence>
<keyword evidence="1" id="KW-0479">Metal-binding</keyword>
<dbReference type="SUPFAM" id="SSF57667">
    <property type="entry name" value="beta-beta-alpha zinc fingers"/>
    <property type="match status" value="1"/>
</dbReference>
<feature type="domain" description="C2H2-type" evidence="7">
    <location>
        <begin position="144"/>
        <end position="171"/>
    </location>
</feature>